<sequence length="266" mass="27895">MIGHSAHGLLDPGALLLVPLSAAAVLAMGAAAAERRRGRPWPLRRSLLLLAGLAVAALCFVGPLAQWSHTDLRGAMLTHLGLGMLAPLLLMSSAPVTLALRALDVSVARRLSRLLRSRPARVLAHPVTALLLSTGSLWVVHVTGMLVAAHGDPLLHLVLGVHFLLSGCLLTAALVGVDPQPHRASFALRLGVLGVGIAAHALLATVLYAEAVSDSDRQAALLLYYGGDALEIALATLLCARQYTATSPARIPSHEMPRGYATRRGR</sequence>
<dbReference type="Pfam" id="PF09678">
    <property type="entry name" value="Caa3_CtaG"/>
    <property type="match status" value="1"/>
</dbReference>
<dbReference type="InterPro" id="IPR019108">
    <property type="entry name" value="Caa3_assmbl_CtaG-rel"/>
</dbReference>
<reference evidence="7 8" key="1">
    <citation type="submission" date="2018-03" db="EMBL/GenBank/DDBJ databases">
        <title>Bacteriophage NCPPB3778 and a type I-E CRISPR drive the evolution of the US Biological Select Agent, Rathayibacter toxicus.</title>
        <authorList>
            <person name="Davis E.W.II."/>
            <person name="Tabima J.F."/>
            <person name="Weisberg A.J."/>
            <person name="Dantas Lopes L."/>
            <person name="Wiseman M.S."/>
            <person name="Wiseman M.S."/>
            <person name="Pupko T."/>
            <person name="Belcher M.S."/>
            <person name="Sechler A.J."/>
            <person name="Tancos M.A."/>
            <person name="Schroeder B.K."/>
            <person name="Murray T.D."/>
            <person name="Luster D.G."/>
            <person name="Schneider W.L."/>
            <person name="Rogers E."/>
            <person name="Andreote F.D."/>
            <person name="Grunwald N.J."/>
            <person name="Putnam M.L."/>
            <person name="Chang J.H."/>
        </authorList>
    </citation>
    <scope>NUCLEOTIDE SEQUENCE [LARGE SCALE GENOMIC DNA]</scope>
    <source>
        <strain evidence="7 8">NCCPB 2253</strain>
    </source>
</reference>
<feature type="transmembrane region" description="Helical" evidence="6">
    <location>
        <begin position="187"/>
        <end position="209"/>
    </location>
</feature>
<evidence type="ECO:0000256" key="6">
    <source>
        <dbReference type="SAM" id="Phobius"/>
    </source>
</evidence>
<feature type="transmembrane region" description="Helical" evidence="6">
    <location>
        <begin position="85"/>
        <end position="103"/>
    </location>
</feature>
<evidence type="ECO:0000256" key="4">
    <source>
        <dbReference type="ARBA" id="ARBA00022989"/>
    </source>
</evidence>
<keyword evidence="5 6" id="KW-0472">Membrane</keyword>
<dbReference type="KEGG" id="ria:C7V51_12095"/>
<feature type="transmembrane region" description="Helical" evidence="6">
    <location>
        <begin position="154"/>
        <end position="175"/>
    </location>
</feature>
<dbReference type="AlphaFoldDB" id="A0AAD1ADZ7"/>
<keyword evidence="4 6" id="KW-1133">Transmembrane helix</keyword>
<feature type="transmembrane region" description="Helical" evidence="6">
    <location>
        <begin position="45"/>
        <end position="65"/>
    </location>
</feature>
<keyword evidence="3 6" id="KW-0812">Transmembrane</keyword>
<protein>
    <submittedName>
        <fullName evidence="7">Cytochrome c oxidase assembly protein</fullName>
    </submittedName>
</protein>
<name>A0AAD1ADZ7_9MICO</name>
<feature type="transmembrane region" description="Helical" evidence="6">
    <location>
        <begin position="12"/>
        <end position="33"/>
    </location>
</feature>
<dbReference type="RefSeq" id="WP_104265726.1">
    <property type="nucleotide sequence ID" value="NZ_CP028130.1"/>
</dbReference>
<accession>A0AAD1ADZ7</accession>
<evidence type="ECO:0000313" key="8">
    <source>
        <dbReference type="Proteomes" id="UP000283946"/>
    </source>
</evidence>
<proteinExistence type="predicted"/>
<dbReference type="EMBL" id="CP028130">
    <property type="protein sequence ID" value="AZZ56537.1"/>
    <property type="molecule type" value="Genomic_DNA"/>
</dbReference>
<feature type="transmembrane region" description="Helical" evidence="6">
    <location>
        <begin position="123"/>
        <end position="148"/>
    </location>
</feature>
<comment type="subcellular location">
    <subcellularLocation>
        <location evidence="1">Cell membrane</location>
        <topology evidence="1">Multi-pass membrane protein</topology>
    </subcellularLocation>
</comment>
<evidence type="ECO:0000313" key="7">
    <source>
        <dbReference type="EMBL" id="AZZ56537.1"/>
    </source>
</evidence>
<evidence type="ECO:0000256" key="2">
    <source>
        <dbReference type="ARBA" id="ARBA00022475"/>
    </source>
</evidence>
<evidence type="ECO:0000256" key="3">
    <source>
        <dbReference type="ARBA" id="ARBA00022692"/>
    </source>
</evidence>
<dbReference type="Proteomes" id="UP000283946">
    <property type="component" value="Chromosome"/>
</dbReference>
<feature type="transmembrane region" description="Helical" evidence="6">
    <location>
        <begin position="221"/>
        <end position="240"/>
    </location>
</feature>
<evidence type="ECO:0000256" key="1">
    <source>
        <dbReference type="ARBA" id="ARBA00004651"/>
    </source>
</evidence>
<organism evidence="7 8">
    <name type="scientific">Rathayibacter iranicus</name>
    <dbReference type="NCBI Taxonomy" id="59737"/>
    <lineage>
        <taxon>Bacteria</taxon>
        <taxon>Bacillati</taxon>
        <taxon>Actinomycetota</taxon>
        <taxon>Actinomycetes</taxon>
        <taxon>Micrococcales</taxon>
        <taxon>Microbacteriaceae</taxon>
        <taxon>Rathayibacter</taxon>
    </lineage>
</organism>
<dbReference type="GO" id="GO:0005886">
    <property type="term" value="C:plasma membrane"/>
    <property type="evidence" value="ECO:0007669"/>
    <property type="project" value="UniProtKB-SubCell"/>
</dbReference>
<keyword evidence="2" id="KW-1003">Cell membrane</keyword>
<evidence type="ECO:0000256" key="5">
    <source>
        <dbReference type="ARBA" id="ARBA00023136"/>
    </source>
</evidence>
<gene>
    <name evidence="7" type="ORF">C7V51_12095</name>
</gene>